<sequence>MPGLCEGGNEPPGSLKASKTHFDIGCHARIPTRNTILRWEASFHITGSTLKKKSPGRNSIALRLSEATVRSRALRLLSLGPFEGVGLGSVVGIALAFCARVAGSIRTRFPDDDAGLFDKRKSIG</sequence>
<comment type="caution">
    <text evidence="1">The sequence shown here is derived from an EMBL/GenBank/DDBJ whole genome shotgun (WGS) entry which is preliminary data.</text>
</comment>
<reference evidence="1 2" key="1">
    <citation type="journal article" date="2022" name="Allergy">
        <title>Genome assembly and annotation of Periplaneta americana reveal a comprehensive cockroach allergen profile.</title>
        <authorList>
            <person name="Wang L."/>
            <person name="Xiong Q."/>
            <person name="Saelim N."/>
            <person name="Wang L."/>
            <person name="Nong W."/>
            <person name="Wan A.T."/>
            <person name="Shi M."/>
            <person name="Liu X."/>
            <person name="Cao Q."/>
            <person name="Hui J.H.L."/>
            <person name="Sookrung N."/>
            <person name="Leung T.F."/>
            <person name="Tungtrongchitr A."/>
            <person name="Tsui S.K.W."/>
        </authorList>
    </citation>
    <scope>NUCLEOTIDE SEQUENCE [LARGE SCALE GENOMIC DNA]</scope>
    <source>
        <strain evidence="1">PWHHKU_190912</strain>
    </source>
</reference>
<evidence type="ECO:0000313" key="2">
    <source>
        <dbReference type="Proteomes" id="UP001148838"/>
    </source>
</evidence>
<evidence type="ECO:0000313" key="1">
    <source>
        <dbReference type="EMBL" id="KAJ4427576.1"/>
    </source>
</evidence>
<protein>
    <submittedName>
        <fullName evidence="1">Uncharacterized protein</fullName>
    </submittedName>
</protein>
<accession>A0ABQ8S0X1</accession>
<dbReference type="EMBL" id="JAJSOF020000038">
    <property type="protein sequence ID" value="KAJ4427576.1"/>
    <property type="molecule type" value="Genomic_DNA"/>
</dbReference>
<name>A0ABQ8S0X1_PERAM</name>
<organism evidence="1 2">
    <name type="scientific">Periplaneta americana</name>
    <name type="common">American cockroach</name>
    <name type="synonym">Blatta americana</name>
    <dbReference type="NCBI Taxonomy" id="6978"/>
    <lineage>
        <taxon>Eukaryota</taxon>
        <taxon>Metazoa</taxon>
        <taxon>Ecdysozoa</taxon>
        <taxon>Arthropoda</taxon>
        <taxon>Hexapoda</taxon>
        <taxon>Insecta</taxon>
        <taxon>Pterygota</taxon>
        <taxon>Neoptera</taxon>
        <taxon>Polyneoptera</taxon>
        <taxon>Dictyoptera</taxon>
        <taxon>Blattodea</taxon>
        <taxon>Blattoidea</taxon>
        <taxon>Blattidae</taxon>
        <taxon>Blattinae</taxon>
        <taxon>Periplaneta</taxon>
    </lineage>
</organism>
<gene>
    <name evidence="1" type="ORF">ANN_25224</name>
</gene>
<dbReference type="Proteomes" id="UP001148838">
    <property type="component" value="Unassembled WGS sequence"/>
</dbReference>
<proteinExistence type="predicted"/>
<keyword evidence="2" id="KW-1185">Reference proteome</keyword>